<comment type="subunit">
    <text evidence="9">Homotetramer.</text>
</comment>
<protein>
    <recommendedName>
        <fullName evidence="9 10">4-hydroxy-tetrahydrodipicolinate reductase</fullName>
        <shortName evidence="9">HTPA reductase</shortName>
        <ecNumber evidence="9 10">1.17.1.8</ecNumber>
    </recommendedName>
</protein>
<evidence type="ECO:0000256" key="2">
    <source>
        <dbReference type="ARBA" id="ARBA00022490"/>
    </source>
</evidence>
<organism evidence="13 14">
    <name type="scientific">Terrisporobacter glycolicus ATCC 14880 = DSM 1288</name>
    <dbReference type="NCBI Taxonomy" id="1121315"/>
    <lineage>
        <taxon>Bacteria</taxon>
        <taxon>Bacillati</taxon>
        <taxon>Bacillota</taxon>
        <taxon>Clostridia</taxon>
        <taxon>Peptostreptococcales</taxon>
        <taxon>Peptostreptococcaceae</taxon>
        <taxon>Terrisporobacter</taxon>
    </lineage>
</organism>
<keyword evidence="7 9" id="KW-0520">NAD</keyword>
<evidence type="ECO:0000256" key="1">
    <source>
        <dbReference type="ARBA" id="ARBA00006642"/>
    </source>
</evidence>
<dbReference type="Proteomes" id="UP001348492">
    <property type="component" value="Chromosome"/>
</dbReference>
<feature type="binding site" evidence="9">
    <location>
        <begin position="151"/>
        <end position="152"/>
    </location>
    <ligand>
        <name>(S)-2,3,4,5-tetrahydrodipicolinate</name>
        <dbReference type="ChEBI" id="CHEBI:16845"/>
    </ligand>
</feature>
<dbReference type="InterPro" id="IPR022663">
    <property type="entry name" value="DapB_C"/>
</dbReference>
<dbReference type="InterPro" id="IPR036291">
    <property type="entry name" value="NAD(P)-bd_dom_sf"/>
</dbReference>
<evidence type="ECO:0000256" key="8">
    <source>
        <dbReference type="ARBA" id="ARBA00023154"/>
    </source>
</evidence>
<evidence type="ECO:0000256" key="4">
    <source>
        <dbReference type="ARBA" id="ARBA00022857"/>
    </source>
</evidence>
<gene>
    <name evidence="13" type="primary">dapB_2</name>
    <name evidence="9" type="synonym">dapB</name>
    <name evidence="13" type="ORF">TEGL_16400</name>
</gene>
<evidence type="ECO:0000259" key="12">
    <source>
        <dbReference type="Pfam" id="PF05173"/>
    </source>
</evidence>
<comment type="subcellular location">
    <subcellularLocation>
        <location evidence="9">Cytoplasm</location>
    </subcellularLocation>
</comment>
<dbReference type="InterPro" id="IPR023940">
    <property type="entry name" value="DHDPR_bac"/>
</dbReference>
<sequence>MMIKIIVSGLGNTGREIVKCINETEGVEVFCAVSDHDLKGVDFKIYPKFSDIQGKADVIIDFSKASRLEEILDYGVSTKTPVIIGTTAHSDEQNEKVKEVSKLIPVFKSSNTSIGITVMLQLVKTATRLLDGFDIEIIEKHHNRKEDCPCGTAFMTADAIKEVRNELTNIYGRHGKNAKRQENELGIHTIRGGTIIGDNDVIFAGDDEVLEIKHKAGSNMIFAKGAVMAAKFIVNAENGLYDMNDVLLG</sequence>
<dbReference type="Pfam" id="PF05173">
    <property type="entry name" value="DapB_C"/>
    <property type="match status" value="1"/>
</dbReference>
<accession>A0ABZ2ETJ8</accession>
<comment type="pathway">
    <text evidence="9">Amino-acid biosynthesis; L-lysine biosynthesis via DAP pathway; (S)-tetrahydrodipicolinate from L-aspartate: step 4/4.</text>
</comment>
<keyword evidence="4 9" id="KW-0521">NADP</keyword>
<comment type="catalytic activity">
    <reaction evidence="9">
        <text>(S)-2,3,4,5-tetrahydrodipicolinate + NAD(+) + H2O = (2S,4S)-4-hydroxy-2,3,4,5-tetrahydrodipicolinate + NADH + H(+)</text>
        <dbReference type="Rhea" id="RHEA:35323"/>
        <dbReference type="ChEBI" id="CHEBI:15377"/>
        <dbReference type="ChEBI" id="CHEBI:15378"/>
        <dbReference type="ChEBI" id="CHEBI:16845"/>
        <dbReference type="ChEBI" id="CHEBI:57540"/>
        <dbReference type="ChEBI" id="CHEBI:57945"/>
        <dbReference type="ChEBI" id="CHEBI:67139"/>
        <dbReference type="EC" id="1.17.1.8"/>
    </reaction>
</comment>
<evidence type="ECO:0000313" key="14">
    <source>
        <dbReference type="Proteomes" id="UP001348492"/>
    </source>
</evidence>
<reference evidence="13 14" key="1">
    <citation type="journal article" date="2023" name="PLoS ONE">
        <title>Genome-based metabolic and phylogenomic analysis of three Terrisporobacter species.</title>
        <authorList>
            <person name="Boer T."/>
            <person name="Bengelsdorf F.R."/>
            <person name="Bomeke M."/>
            <person name="Daniel R."/>
            <person name="Poehlein A."/>
        </authorList>
    </citation>
    <scope>NUCLEOTIDE SEQUENCE [LARGE SCALE GENOMIC DNA]</scope>
    <source>
        <strain evidence="13 14">DSM 1288</strain>
    </source>
</reference>
<feature type="domain" description="Dihydrodipicolinate reductase N-terminal" evidence="11">
    <location>
        <begin position="3"/>
        <end position="111"/>
    </location>
</feature>
<keyword evidence="5 9" id="KW-0220">Diaminopimelate biosynthesis</keyword>
<keyword evidence="3 9" id="KW-0028">Amino-acid biosynthesis</keyword>
<dbReference type="PIRSF" id="PIRSF000161">
    <property type="entry name" value="DHPR"/>
    <property type="match status" value="1"/>
</dbReference>
<keyword evidence="14" id="KW-1185">Reference proteome</keyword>
<feature type="binding site" evidence="9">
    <location>
        <position position="142"/>
    </location>
    <ligand>
        <name>(S)-2,3,4,5-tetrahydrodipicolinate</name>
        <dbReference type="ChEBI" id="CHEBI:16845"/>
    </ligand>
</feature>
<dbReference type="EC" id="1.17.1.8" evidence="9 10"/>
<dbReference type="GO" id="GO:0008839">
    <property type="term" value="F:4-hydroxy-tetrahydrodipicolinate reductase"/>
    <property type="evidence" value="ECO:0007669"/>
    <property type="project" value="UniProtKB-EC"/>
</dbReference>
<comment type="caution">
    <text evidence="9">Lacks conserved residue(s) required for the propagation of feature annotation.</text>
</comment>
<comment type="catalytic activity">
    <reaction evidence="9">
        <text>(S)-2,3,4,5-tetrahydrodipicolinate + NADP(+) + H2O = (2S,4S)-4-hydroxy-2,3,4,5-tetrahydrodipicolinate + NADPH + H(+)</text>
        <dbReference type="Rhea" id="RHEA:35331"/>
        <dbReference type="ChEBI" id="CHEBI:15377"/>
        <dbReference type="ChEBI" id="CHEBI:15378"/>
        <dbReference type="ChEBI" id="CHEBI:16845"/>
        <dbReference type="ChEBI" id="CHEBI:57783"/>
        <dbReference type="ChEBI" id="CHEBI:58349"/>
        <dbReference type="ChEBI" id="CHEBI:67139"/>
        <dbReference type="EC" id="1.17.1.8"/>
    </reaction>
</comment>
<dbReference type="CDD" id="cd02274">
    <property type="entry name" value="DHDPR_N"/>
    <property type="match status" value="1"/>
</dbReference>
<feature type="active site" description="Proton donor" evidence="9">
    <location>
        <position position="145"/>
    </location>
</feature>
<evidence type="ECO:0000256" key="5">
    <source>
        <dbReference type="ARBA" id="ARBA00022915"/>
    </source>
</evidence>
<dbReference type="EMBL" id="CP117523">
    <property type="protein sequence ID" value="WWD83234.1"/>
    <property type="molecule type" value="Genomic_DNA"/>
</dbReference>
<feature type="active site" description="Proton donor/acceptor" evidence="9">
    <location>
        <position position="141"/>
    </location>
</feature>
<evidence type="ECO:0000256" key="6">
    <source>
        <dbReference type="ARBA" id="ARBA00023002"/>
    </source>
</evidence>
<dbReference type="RefSeq" id="WP_018591345.1">
    <property type="nucleotide sequence ID" value="NZ_CP117523.1"/>
</dbReference>
<dbReference type="PANTHER" id="PTHR20836:SF7">
    <property type="entry name" value="4-HYDROXY-TETRAHYDRODIPICOLINATE REDUCTASE"/>
    <property type="match status" value="1"/>
</dbReference>
<comment type="caution">
    <text evidence="9">Was originally thought to be a dihydrodipicolinate reductase (DHDPR), catalyzing the conversion of dihydrodipicolinate to tetrahydrodipicolinate. However, it was shown in E.coli that the substrate of the enzymatic reaction is not dihydrodipicolinate (DHDP) but in fact (2S,4S)-4-hydroxy-2,3,4,5-tetrahydrodipicolinic acid (HTPA), the product released by the DapA-catalyzed reaction.</text>
</comment>
<evidence type="ECO:0000256" key="7">
    <source>
        <dbReference type="ARBA" id="ARBA00023027"/>
    </source>
</evidence>
<evidence type="ECO:0000259" key="11">
    <source>
        <dbReference type="Pfam" id="PF01113"/>
    </source>
</evidence>
<comment type="function">
    <text evidence="9">Catalyzes the conversion of 4-hydroxy-tetrahydrodipicolinate (HTPA) to tetrahydrodipicolinate.</text>
</comment>
<feature type="binding site" evidence="9">
    <location>
        <begin position="109"/>
        <end position="112"/>
    </location>
    <ligand>
        <name>NAD(+)</name>
        <dbReference type="ChEBI" id="CHEBI:57540"/>
    </ligand>
</feature>
<keyword evidence="8 9" id="KW-0457">Lysine biosynthesis</keyword>
<feature type="domain" description="Dihydrodipicolinate reductase C-terminal" evidence="12">
    <location>
        <begin position="115"/>
        <end position="247"/>
    </location>
</feature>
<keyword evidence="6 9" id="KW-0560">Oxidoreductase</keyword>
<proteinExistence type="inferred from homology"/>
<comment type="similarity">
    <text evidence="1 9">Belongs to the DapB family.</text>
</comment>
<keyword evidence="2 9" id="KW-0963">Cytoplasm</keyword>
<evidence type="ECO:0000256" key="9">
    <source>
        <dbReference type="HAMAP-Rule" id="MF_00102"/>
    </source>
</evidence>
<dbReference type="HAMAP" id="MF_00102">
    <property type="entry name" value="DapB"/>
    <property type="match status" value="1"/>
</dbReference>
<dbReference type="PANTHER" id="PTHR20836">
    <property type="entry name" value="DIHYDRODIPICOLINATE REDUCTASE"/>
    <property type="match status" value="1"/>
</dbReference>
<dbReference type="SUPFAM" id="SSF51735">
    <property type="entry name" value="NAD(P)-binding Rossmann-fold domains"/>
    <property type="match status" value="1"/>
</dbReference>
<evidence type="ECO:0000256" key="3">
    <source>
        <dbReference type="ARBA" id="ARBA00022605"/>
    </source>
</evidence>
<dbReference type="Gene3D" id="3.40.50.720">
    <property type="entry name" value="NAD(P)-binding Rossmann-like Domain"/>
    <property type="match status" value="1"/>
</dbReference>
<dbReference type="Pfam" id="PF01113">
    <property type="entry name" value="DapB_N"/>
    <property type="match status" value="1"/>
</dbReference>
<dbReference type="SUPFAM" id="SSF55347">
    <property type="entry name" value="Glyceraldehyde-3-phosphate dehydrogenase-like, C-terminal domain"/>
    <property type="match status" value="1"/>
</dbReference>
<evidence type="ECO:0000256" key="10">
    <source>
        <dbReference type="NCBIfam" id="TIGR00036"/>
    </source>
</evidence>
<dbReference type="NCBIfam" id="TIGR00036">
    <property type="entry name" value="dapB"/>
    <property type="match status" value="1"/>
</dbReference>
<name>A0ABZ2ETJ8_9FIRM</name>
<dbReference type="InterPro" id="IPR000846">
    <property type="entry name" value="DapB_N"/>
</dbReference>
<dbReference type="Gene3D" id="3.30.360.10">
    <property type="entry name" value="Dihydrodipicolinate Reductase, domain 2"/>
    <property type="match status" value="1"/>
</dbReference>
<evidence type="ECO:0000313" key="13">
    <source>
        <dbReference type="EMBL" id="WWD83234.1"/>
    </source>
</evidence>
<feature type="binding site" evidence="9">
    <location>
        <begin position="85"/>
        <end position="87"/>
    </location>
    <ligand>
        <name>NAD(+)</name>
        <dbReference type="ChEBI" id="CHEBI:57540"/>
    </ligand>
</feature>